<evidence type="ECO:0000256" key="5">
    <source>
        <dbReference type="ARBA" id="ARBA00022741"/>
    </source>
</evidence>
<dbReference type="Pfam" id="PF08245">
    <property type="entry name" value="Mur_ligase_M"/>
    <property type="match status" value="1"/>
</dbReference>
<dbReference type="GO" id="GO:0005737">
    <property type="term" value="C:cytoplasm"/>
    <property type="evidence" value="ECO:0007669"/>
    <property type="project" value="UniProtKB-SubCell"/>
</dbReference>
<comment type="function">
    <text evidence="7">Cell wall formation. Catalyzes the addition of glutamate to the nucleotide precursor UDP-N-acetylmuramoyl-L-alanine (UMA).</text>
</comment>
<dbReference type="RefSeq" id="WP_078694215.1">
    <property type="nucleotide sequence ID" value="NZ_FUWX01000012.1"/>
</dbReference>
<comment type="subcellular location">
    <subcellularLocation>
        <location evidence="1 7">Cytoplasm</location>
    </subcellularLocation>
</comment>
<feature type="domain" description="Mur ligase central" evidence="8">
    <location>
        <begin position="96"/>
        <end position="266"/>
    </location>
</feature>
<evidence type="ECO:0000256" key="1">
    <source>
        <dbReference type="ARBA" id="ARBA00004496"/>
    </source>
</evidence>
<keyword evidence="10" id="KW-1185">Reference proteome</keyword>
<evidence type="ECO:0000313" key="9">
    <source>
        <dbReference type="EMBL" id="SJZ85069.1"/>
    </source>
</evidence>
<evidence type="ECO:0000256" key="3">
    <source>
        <dbReference type="ARBA" id="ARBA00022490"/>
    </source>
</evidence>
<evidence type="ECO:0000256" key="4">
    <source>
        <dbReference type="ARBA" id="ARBA00022598"/>
    </source>
</evidence>
<keyword evidence="7" id="KW-0573">Peptidoglycan synthesis</keyword>
<keyword evidence="7" id="KW-0131">Cell cycle</keyword>
<reference evidence="9 10" key="1">
    <citation type="submission" date="2017-02" db="EMBL/GenBank/DDBJ databases">
        <authorList>
            <person name="Peterson S.W."/>
        </authorList>
    </citation>
    <scope>NUCLEOTIDE SEQUENCE [LARGE SCALE GENOMIC DNA]</scope>
    <source>
        <strain evidence="9 10">ATCC 700028</strain>
    </source>
</reference>
<keyword evidence="6 7" id="KW-0067">ATP-binding</keyword>
<comment type="pathway">
    <text evidence="2 7">Cell wall biogenesis; peptidoglycan biosynthesis.</text>
</comment>
<dbReference type="GO" id="GO:0071555">
    <property type="term" value="P:cell wall organization"/>
    <property type="evidence" value="ECO:0007669"/>
    <property type="project" value="UniProtKB-KW"/>
</dbReference>
<dbReference type="PANTHER" id="PTHR43692:SF1">
    <property type="entry name" value="UDP-N-ACETYLMURAMOYLALANINE--D-GLUTAMATE LIGASE"/>
    <property type="match status" value="1"/>
</dbReference>
<gene>
    <name evidence="7" type="primary">murD</name>
    <name evidence="9" type="ORF">SAMN02745174_01752</name>
</gene>
<feature type="binding site" evidence="7">
    <location>
        <begin position="98"/>
        <end position="104"/>
    </location>
    <ligand>
        <name>ATP</name>
        <dbReference type="ChEBI" id="CHEBI:30616"/>
    </ligand>
</feature>
<proteinExistence type="inferred from homology"/>
<evidence type="ECO:0000259" key="8">
    <source>
        <dbReference type="Pfam" id="PF08245"/>
    </source>
</evidence>
<dbReference type="Gene3D" id="3.90.190.20">
    <property type="entry name" value="Mur ligase, C-terminal domain"/>
    <property type="match status" value="1"/>
</dbReference>
<keyword evidence="7" id="KW-0132">Cell division</keyword>
<evidence type="ECO:0000256" key="6">
    <source>
        <dbReference type="ARBA" id="ARBA00022840"/>
    </source>
</evidence>
<dbReference type="PANTHER" id="PTHR43692">
    <property type="entry name" value="UDP-N-ACETYLMURAMOYLALANINE--D-GLUTAMATE LIGASE"/>
    <property type="match status" value="1"/>
</dbReference>
<dbReference type="STRING" id="180163.SAMN02745174_01752"/>
<dbReference type="GO" id="GO:0008764">
    <property type="term" value="F:UDP-N-acetylmuramoylalanine-D-glutamate ligase activity"/>
    <property type="evidence" value="ECO:0007669"/>
    <property type="project" value="UniProtKB-UniRule"/>
</dbReference>
<dbReference type="Gene3D" id="3.40.1190.10">
    <property type="entry name" value="Mur-like, catalytic domain"/>
    <property type="match status" value="1"/>
</dbReference>
<dbReference type="GO" id="GO:0005524">
    <property type="term" value="F:ATP binding"/>
    <property type="evidence" value="ECO:0007669"/>
    <property type="project" value="UniProtKB-UniRule"/>
</dbReference>
<dbReference type="Proteomes" id="UP000191153">
    <property type="component" value="Unassembled WGS sequence"/>
</dbReference>
<dbReference type="InterPro" id="IPR036565">
    <property type="entry name" value="Mur-like_cat_sf"/>
</dbReference>
<name>A0A1T4P0V3_9FUSO</name>
<dbReference type="SUPFAM" id="SSF53623">
    <property type="entry name" value="MurD-like peptide ligases, catalytic domain"/>
    <property type="match status" value="1"/>
</dbReference>
<protein>
    <recommendedName>
        <fullName evidence="7">UDP-N-acetylmuramoylalanine--D-glutamate ligase</fullName>
        <ecNumber evidence="7">6.3.2.9</ecNumber>
    </recommendedName>
    <alternativeName>
        <fullName evidence="7">D-glutamic acid-adding enzyme</fullName>
    </alternativeName>
    <alternativeName>
        <fullName evidence="7">UDP-N-acetylmuramoyl-L-alanyl-D-glutamate synthetase</fullName>
    </alternativeName>
</protein>
<keyword evidence="3 7" id="KW-0963">Cytoplasm</keyword>
<dbReference type="SUPFAM" id="SSF53244">
    <property type="entry name" value="MurD-like peptide ligases, peptide-binding domain"/>
    <property type="match status" value="1"/>
</dbReference>
<dbReference type="GO" id="GO:0009252">
    <property type="term" value="P:peptidoglycan biosynthetic process"/>
    <property type="evidence" value="ECO:0007669"/>
    <property type="project" value="UniProtKB-UniRule"/>
</dbReference>
<organism evidence="9 10">
    <name type="scientific">Cetobacterium ceti</name>
    <dbReference type="NCBI Taxonomy" id="180163"/>
    <lineage>
        <taxon>Bacteria</taxon>
        <taxon>Fusobacteriati</taxon>
        <taxon>Fusobacteriota</taxon>
        <taxon>Fusobacteriia</taxon>
        <taxon>Fusobacteriales</taxon>
        <taxon>Fusobacteriaceae</taxon>
        <taxon>Cetobacterium</taxon>
    </lineage>
</organism>
<keyword evidence="5 7" id="KW-0547">Nucleotide-binding</keyword>
<keyword evidence="4 7" id="KW-0436">Ligase</keyword>
<dbReference type="NCBIfam" id="TIGR01087">
    <property type="entry name" value="murD"/>
    <property type="match status" value="1"/>
</dbReference>
<evidence type="ECO:0000256" key="7">
    <source>
        <dbReference type="HAMAP-Rule" id="MF_00639"/>
    </source>
</evidence>
<sequence>MKKAMVFGAGVSGNGAKKLLEKIGYEVILVDDKKGISSKDGLNMLGDIEIFIKSPGVPYNDLVKKVQELKINLMDEIELAYRYMKDKNMPTKVIGITGTNGKTTTTSKIKELLEFGGFKVAYGGNIGYSYGELLLEKEDLDYVVLELSSYQLENVDKFKADIGMVINLAPDHMDRYEKVDDYYDAKWNICRNQTKEDYFILNTNCQECVKRESKILGKKITLGIEKTRENQDVYSDENCVYWEENKVLENEKLGLRGKHNLENSMFIFTTGKLVGIPEEKIREFLYNTVSLEHRMEKFHTWGEVTFVNDSKGTNIESTKFAVEAYNHPILICGGVDKKLDLTPLIELINKNTDSIYLIGEIGDNIETLLRKSNYNSKKIYNCHTLEKVMEVLKTNIDKDTKKVVLLSPTTASFDQFKSYTERGRIFKELVRKNFN</sequence>
<dbReference type="GO" id="GO:0051301">
    <property type="term" value="P:cell division"/>
    <property type="evidence" value="ECO:0007669"/>
    <property type="project" value="UniProtKB-KW"/>
</dbReference>
<evidence type="ECO:0000313" key="10">
    <source>
        <dbReference type="Proteomes" id="UP000191153"/>
    </source>
</evidence>
<accession>A0A1T4P0V3</accession>
<evidence type="ECO:0000256" key="2">
    <source>
        <dbReference type="ARBA" id="ARBA00004752"/>
    </source>
</evidence>
<dbReference type="OrthoDB" id="9809796at2"/>
<dbReference type="InterPro" id="IPR036615">
    <property type="entry name" value="Mur_ligase_C_dom_sf"/>
</dbReference>
<dbReference type="InterPro" id="IPR013221">
    <property type="entry name" value="Mur_ligase_cen"/>
</dbReference>
<keyword evidence="7" id="KW-0133">Cell shape</keyword>
<dbReference type="InterPro" id="IPR005762">
    <property type="entry name" value="MurD"/>
</dbReference>
<dbReference type="HAMAP" id="MF_00639">
    <property type="entry name" value="MurD"/>
    <property type="match status" value="1"/>
</dbReference>
<dbReference type="EC" id="6.3.2.9" evidence="7"/>
<dbReference type="AlphaFoldDB" id="A0A1T4P0V3"/>
<dbReference type="GO" id="GO:0008360">
    <property type="term" value="P:regulation of cell shape"/>
    <property type="evidence" value="ECO:0007669"/>
    <property type="project" value="UniProtKB-KW"/>
</dbReference>
<keyword evidence="7" id="KW-0961">Cell wall biogenesis/degradation</keyword>
<comment type="catalytic activity">
    <reaction evidence="7">
        <text>UDP-N-acetyl-alpha-D-muramoyl-L-alanine + D-glutamate + ATP = UDP-N-acetyl-alpha-D-muramoyl-L-alanyl-D-glutamate + ADP + phosphate + H(+)</text>
        <dbReference type="Rhea" id="RHEA:16429"/>
        <dbReference type="ChEBI" id="CHEBI:15378"/>
        <dbReference type="ChEBI" id="CHEBI:29986"/>
        <dbReference type="ChEBI" id="CHEBI:30616"/>
        <dbReference type="ChEBI" id="CHEBI:43474"/>
        <dbReference type="ChEBI" id="CHEBI:83898"/>
        <dbReference type="ChEBI" id="CHEBI:83900"/>
        <dbReference type="ChEBI" id="CHEBI:456216"/>
        <dbReference type="EC" id="6.3.2.9"/>
    </reaction>
</comment>
<comment type="similarity">
    <text evidence="7">Belongs to the MurCDEF family.</text>
</comment>
<dbReference type="EMBL" id="FUWX01000012">
    <property type="protein sequence ID" value="SJZ85069.1"/>
    <property type="molecule type" value="Genomic_DNA"/>
</dbReference>
<dbReference type="UniPathway" id="UPA00219"/>